<dbReference type="EMBL" id="ML119657">
    <property type="protein sequence ID" value="RPA84676.1"/>
    <property type="molecule type" value="Genomic_DNA"/>
</dbReference>
<dbReference type="AlphaFoldDB" id="A0A3N4IGD5"/>
<dbReference type="Pfam" id="PF00583">
    <property type="entry name" value="Acetyltransf_1"/>
    <property type="match status" value="1"/>
</dbReference>
<gene>
    <name evidence="3" type="ORF">BJ508DRAFT_412438</name>
</gene>
<dbReference type="STRING" id="1160509.A0A3N4IGD5"/>
<reference evidence="3 4" key="1">
    <citation type="journal article" date="2018" name="Nat. Ecol. Evol.">
        <title>Pezizomycetes genomes reveal the molecular basis of ectomycorrhizal truffle lifestyle.</title>
        <authorList>
            <person name="Murat C."/>
            <person name="Payen T."/>
            <person name="Noel B."/>
            <person name="Kuo A."/>
            <person name="Morin E."/>
            <person name="Chen J."/>
            <person name="Kohler A."/>
            <person name="Krizsan K."/>
            <person name="Balestrini R."/>
            <person name="Da Silva C."/>
            <person name="Montanini B."/>
            <person name="Hainaut M."/>
            <person name="Levati E."/>
            <person name="Barry K.W."/>
            <person name="Belfiori B."/>
            <person name="Cichocki N."/>
            <person name="Clum A."/>
            <person name="Dockter R.B."/>
            <person name="Fauchery L."/>
            <person name="Guy J."/>
            <person name="Iotti M."/>
            <person name="Le Tacon F."/>
            <person name="Lindquist E.A."/>
            <person name="Lipzen A."/>
            <person name="Malagnac F."/>
            <person name="Mello A."/>
            <person name="Molinier V."/>
            <person name="Miyauchi S."/>
            <person name="Poulain J."/>
            <person name="Riccioni C."/>
            <person name="Rubini A."/>
            <person name="Sitrit Y."/>
            <person name="Splivallo R."/>
            <person name="Traeger S."/>
            <person name="Wang M."/>
            <person name="Zifcakova L."/>
            <person name="Wipf D."/>
            <person name="Zambonelli A."/>
            <person name="Paolocci F."/>
            <person name="Nowrousian M."/>
            <person name="Ottonello S."/>
            <person name="Baldrian P."/>
            <person name="Spatafora J.W."/>
            <person name="Henrissat B."/>
            <person name="Nagy L.G."/>
            <person name="Aury J.M."/>
            <person name="Wincker P."/>
            <person name="Grigoriev I.V."/>
            <person name="Bonfante P."/>
            <person name="Martin F.M."/>
        </authorList>
    </citation>
    <scope>NUCLEOTIDE SEQUENCE [LARGE SCALE GENOMIC DNA]</scope>
    <source>
        <strain evidence="3 4">RN42</strain>
    </source>
</reference>
<dbReference type="OrthoDB" id="2019666at2759"/>
<dbReference type="CDD" id="cd04301">
    <property type="entry name" value="NAT_SF"/>
    <property type="match status" value="1"/>
</dbReference>
<dbReference type="Gene3D" id="3.40.630.30">
    <property type="match status" value="1"/>
</dbReference>
<evidence type="ECO:0000256" key="1">
    <source>
        <dbReference type="SAM" id="MobiDB-lite"/>
    </source>
</evidence>
<accession>A0A3N4IGD5</accession>
<feature type="domain" description="N-acetyltransferase" evidence="2">
    <location>
        <begin position="94"/>
        <end position="144"/>
    </location>
</feature>
<sequence>MPPREADPHPLPPNITLTTTPGPSITDYTLQSVLTLYNSHYGRYGPHAADANPFLVPGTHIQLSLCRLRHLNVSDVTAVTLAEAYRTVGTREGDEEKKLVGCAFGTRWCYENEGKKETVLWITLLVVHRHFRSLGIATHLIRALHSPHDTFTGLASWSPFGTAALYRAITYRPISHVDLNATKTHAKGILKGCELDYLRDAPLQGSLFEEDEEERRKVGRERVVSCIQTKNYVDLEDVKDGVAKAERKGWPLGELPEGGEFLLIVETPRGQEEEEK</sequence>
<name>A0A3N4IGD5_ASCIM</name>
<proteinExistence type="predicted"/>
<dbReference type="InterPro" id="IPR000182">
    <property type="entry name" value="GNAT_dom"/>
</dbReference>
<keyword evidence="4" id="KW-1185">Reference proteome</keyword>
<evidence type="ECO:0000313" key="4">
    <source>
        <dbReference type="Proteomes" id="UP000275078"/>
    </source>
</evidence>
<dbReference type="InterPro" id="IPR016181">
    <property type="entry name" value="Acyl_CoA_acyltransferase"/>
</dbReference>
<evidence type="ECO:0000259" key="2">
    <source>
        <dbReference type="Pfam" id="PF00583"/>
    </source>
</evidence>
<protein>
    <recommendedName>
        <fullName evidence="2">N-acetyltransferase domain-containing protein</fullName>
    </recommendedName>
</protein>
<organism evidence="3 4">
    <name type="scientific">Ascobolus immersus RN42</name>
    <dbReference type="NCBI Taxonomy" id="1160509"/>
    <lineage>
        <taxon>Eukaryota</taxon>
        <taxon>Fungi</taxon>
        <taxon>Dikarya</taxon>
        <taxon>Ascomycota</taxon>
        <taxon>Pezizomycotina</taxon>
        <taxon>Pezizomycetes</taxon>
        <taxon>Pezizales</taxon>
        <taxon>Ascobolaceae</taxon>
        <taxon>Ascobolus</taxon>
    </lineage>
</organism>
<dbReference type="GO" id="GO:0016747">
    <property type="term" value="F:acyltransferase activity, transferring groups other than amino-acyl groups"/>
    <property type="evidence" value="ECO:0007669"/>
    <property type="project" value="InterPro"/>
</dbReference>
<feature type="region of interest" description="Disordered" evidence="1">
    <location>
        <begin position="1"/>
        <end position="22"/>
    </location>
</feature>
<evidence type="ECO:0000313" key="3">
    <source>
        <dbReference type="EMBL" id="RPA84676.1"/>
    </source>
</evidence>
<dbReference type="SUPFAM" id="SSF55729">
    <property type="entry name" value="Acyl-CoA N-acyltransferases (Nat)"/>
    <property type="match status" value="1"/>
</dbReference>
<dbReference type="Proteomes" id="UP000275078">
    <property type="component" value="Unassembled WGS sequence"/>
</dbReference>